<evidence type="ECO:0000256" key="5">
    <source>
        <dbReference type="ARBA" id="ARBA00022574"/>
    </source>
</evidence>
<dbReference type="PRINTS" id="PR00320">
    <property type="entry name" value="GPROTEINBRPT"/>
</dbReference>
<keyword evidence="5 11" id="KW-0853">WD repeat</keyword>
<keyword evidence="7" id="KW-0931">ER-Golgi transport</keyword>
<feature type="repeat" description="WD" evidence="11">
    <location>
        <begin position="348"/>
        <end position="373"/>
    </location>
</feature>
<dbReference type="AlphaFoldDB" id="A0A8H6SXZ2"/>
<dbReference type="GO" id="GO:0006888">
    <property type="term" value="P:endoplasmic reticulum to Golgi vesicle-mediated transport"/>
    <property type="evidence" value="ECO:0007669"/>
    <property type="project" value="TreeGrafter"/>
</dbReference>
<dbReference type="PANTHER" id="PTHR19876:SF1">
    <property type="entry name" value="COATOMER SUBUNIT ALPHA"/>
    <property type="match status" value="1"/>
</dbReference>
<dbReference type="Pfam" id="PF00400">
    <property type="entry name" value="WD40"/>
    <property type="match status" value="5"/>
</dbReference>
<dbReference type="SUPFAM" id="SSF50978">
    <property type="entry name" value="WD40 repeat-like"/>
    <property type="match status" value="1"/>
</dbReference>
<dbReference type="InterPro" id="IPR001680">
    <property type="entry name" value="WD40_rpt"/>
</dbReference>
<dbReference type="PANTHER" id="PTHR19876">
    <property type="entry name" value="COATOMER"/>
    <property type="match status" value="1"/>
</dbReference>
<feature type="repeat" description="WD" evidence="11">
    <location>
        <begin position="383"/>
        <end position="424"/>
    </location>
</feature>
<feature type="compositionally biased region" description="Acidic residues" evidence="12">
    <location>
        <begin position="192"/>
        <end position="204"/>
    </location>
</feature>
<evidence type="ECO:0000256" key="11">
    <source>
        <dbReference type="PROSITE-ProRule" id="PRU00221"/>
    </source>
</evidence>
<evidence type="ECO:0000256" key="2">
    <source>
        <dbReference type="ARBA" id="ARBA00004496"/>
    </source>
</evidence>
<keyword evidence="15" id="KW-1185">Reference proteome</keyword>
<feature type="region of interest" description="Disordered" evidence="12">
    <location>
        <begin position="30"/>
        <end position="66"/>
    </location>
</feature>
<evidence type="ECO:0000256" key="10">
    <source>
        <dbReference type="ARBA" id="ARBA00023136"/>
    </source>
</evidence>
<keyword evidence="9" id="KW-0333">Golgi apparatus</keyword>
<feature type="compositionally biased region" description="Acidic residues" evidence="12">
    <location>
        <begin position="99"/>
        <end position="114"/>
    </location>
</feature>
<dbReference type="InterPro" id="IPR019775">
    <property type="entry name" value="WD40_repeat_CS"/>
</dbReference>
<feature type="compositionally biased region" description="Basic and acidic residues" evidence="12">
    <location>
        <begin position="30"/>
        <end position="42"/>
    </location>
</feature>
<dbReference type="PROSITE" id="PS50294">
    <property type="entry name" value="WD_REPEATS_REGION"/>
    <property type="match status" value="1"/>
</dbReference>
<feature type="region of interest" description="Disordered" evidence="12">
    <location>
        <begin position="85"/>
        <end position="120"/>
    </location>
</feature>
<keyword evidence="8" id="KW-0653">Protein transport</keyword>
<feature type="region of interest" description="Disordered" evidence="12">
    <location>
        <begin position="701"/>
        <end position="721"/>
    </location>
</feature>
<proteinExistence type="predicted"/>
<dbReference type="PROSITE" id="PS00678">
    <property type="entry name" value="WD_REPEATS_1"/>
    <property type="match status" value="1"/>
</dbReference>
<feature type="repeat" description="WD" evidence="11">
    <location>
        <begin position="516"/>
        <end position="550"/>
    </location>
</feature>
<evidence type="ECO:0000259" key="13">
    <source>
        <dbReference type="Pfam" id="PF23953"/>
    </source>
</evidence>
<dbReference type="InterPro" id="IPR036322">
    <property type="entry name" value="WD40_repeat_dom_sf"/>
</dbReference>
<dbReference type="Proteomes" id="UP000613580">
    <property type="component" value="Unassembled WGS sequence"/>
</dbReference>
<feature type="repeat" description="WD" evidence="11">
    <location>
        <begin position="295"/>
        <end position="326"/>
    </location>
</feature>
<evidence type="ECO:0000256" key="12">
    <source>
        <dbReference type="SAM" id="MobiDB-lite"/>
    </source>
</evidence>
<keyword evidence="3" id="KW-0813">Transport</keyword>
<evidence type="ECO:0000256" key="9">
    <source>
        <dbReference type="ARBA" id="ARBA00023034"/>
    </source>
</evidence>
<dbReference type="Pfam" id="PF23953">
    <property type="entry name" value="TPR_COPA_B"/>
    <property type="match status" value="1"/>
</dbReference>
<feature type="region of interest" description="Disordered" evidence="12">
    <location>
        <begin position="1011"/>
        <end position="1044"/>
    </location>
</feature>
<protein>
    <submittedName>
        <fullName evidence="14">Coatomer subunit alpha</fullName>
    </submittedName>
</protein>
<feature type="repeat" description="WD" evidence="11">
    <location>
        <begin position="474"/>
        <end position="505"/>
    </location>
</feature>
<comment type="subcellular location">
    <subcellularLocation>
        <location evidence="2">Cytoplasm</location>
    </subcellularLocation>
    <subcellularLocation>
        <location evidence="1">Golgi apparatus membrane</location>
        <topology evidence="1">Peripheral membrane protein</topology>
        <orientation evidence="1">Cytoplasmic side</orientation>
    </subcellularLocation>
</comment>
<feature type="compositionally biased region" description="Acidic residues" evidence="12">
    <location>
        <begin position="217"/>
        <end position="232"/>
    </location>
</feature>
<accession>A0A8H6SXZ2</accession>
<sequence length="1044" mass="116730">MHTTSTIALFRLATDDLLFSIRRFERESADVKTFETDREETRRKKAAAKAADTQSSKRKRRLRAHLNVKPNSKYRAYVPPEQHHYISDSKRTPIPLSEFGDDELDWESDSDDGPPLESMDVCEKEFDPALKTDAPESEHIDAVERQIAPRPLADAMTSFMAVDQRAGATLVEKAVQTSCDAPEDNNVTLEDSRDDEEEEEEGKDDADWRGQSLSDFESGDEDPDDGVDDCNDDEEVLAVGSINLVTNRVSRPAKKAPTAPRASSPYPQLFPASFDASKLAKGVWRPTMSVMLTEFESKSTRVKGLAFHPTQPLLAAALDNGSIQLWMYRMGVLVDRFEEHEGPVRPGAVSFHPSRALLASGGDDHKIKVWDIRPQNRRCLFTLYGHLDFVRMVQFHHEMPWIISCSDDQTVRIWNGTSRNCIAIPTGHSHYVIPGGVSGLRKGLPNQGTGPGNFDSLDTFSTVKYSLEGHDRGVNYHPTLPLIVSAANDRTIRMWRMSETKAWEIVSCRGHMFNNVSTAVLHPKHELIVSCGEGKTVRVWDLANRTAIQTFRREDDRFWVLASHPDLNLFAAGHNTGLIVFKLERERPAFVAHQDSLYYIRDKYVRSYDFNTGADLGLLSVRKFGSVYVPPRKLSFNSAERAVLVTISSDNGLYELTGLPQQAQGELKDSSVDGKRGRWTERHLRREKPLIEVRDLANLGREDDQAARPDERDLLWRDGESDPQLDLSDPIYLARVKGKMVHSLDRSAHPRTITIDPTEYRFKLVLLKNTSELPASTLLGHSIIAYLWASPRFIALHFVQDTNTRFALALECGNLDVAMETAKTIDRPECWESLAQQALRQGNHKIVEKAYQQTKNFDKLSFLYLATGSTGKLSKMQKIPDARGDPMSRFHNALYAGDVEGRIAVLRDVGLYPLAYLTARNNGLDELAVEILQAAGMTETAVEGVHSYGRSTLKPAALANGALEPGSAPTYVNGDAAGGATSALDAWARDQEEAPDDIDPEEVVGSWMQATRRKQRRKSETEHWVRNSPLAPDHVAAGSFDTAM</sequence>
<dbReference type="GO" id="GO:0000139">
    <property type="term" value="C:Golgi membrane"/>
    <property type="evidence" value="ECO:0007669"/>
    <property type="project" value="UniProtKB-SubCell"/>
</dbReference>
<dbReference type="InterPro" id="IPR056176">
    <property type="entry name" value="TPR_COPA_B"/>
</dbReference>
<reference evidence="14" key="1">
    <citation type="submission" date="2020-05" db="EMBL/GenBank/DDBJ databases">
        <title>Mycena genomes resolve the evolution of fungal bioluminescence.</title>
        <authorList>
            <person name="Tsai I.J."/>
        </authorList>
    </citation>
    <scope>NUCLEOTIDE SEQUENCE</scope>
    <source>
        <strain evidence="14">110903Hualien_Pintung</strain>
    </source>
</reference>
<name>A0A8H6SXZ2_MYCCL</name>
<evidence type="ECO:0000256" key="7">
    <source>
        <dbReference type="ARBA" id="ARBA00022892"/>
    </source>
</evidence>
<evidence type="ECO:0000256" key="6">
    <source>
        <dbReference type="ARBA" id="ARBA00022737"/>
    </source>
</evidence>
<dbReference type="GO" id="GO:0006891">
    <property type="term" value="P:intra-Golgi vesicle-mediated transport"/>
    <property type="evidence" value="ECO:0007669"/>
    <property type="project" value="TreeGrafter"/>
</dbReference>
<dbReference type="GO" id="GO:0006886">
    <property type="term" value="P:intracellular protein transport"/>
    <property type="evidence" value="ECO:0007669"/>
    <property type="project" value="TreeGrafter"/>
</dbReference>
<dbReference type="InterPro" id="IPR015943">
    <property type="entry name" value="WD40/YVTN_repeat-like_dom_sf"/>
</dbReference>
<gene>
    <name evidence="14" type="ORF">HMN09_00678000</name>
</gene>
<dbReference type="CDD" id="cd22948">
    <property type="entry name" value="Coatomer_WDAD_alpha"/>
    <property type="match status" value="1"/>
</dbReference>
<dbReference type="InterPro" id="IPR020472">
    <property type="entry name" value="WD40_PAC1"/>
</dbReference>
<feature type="compositionally biased region" description="Basic residues" evidence="12">
    <location>
        <begin position="56"/>
        <end position="66"/>
    </location>
</feature>
<dbReference type="GO" id="GO:0006890">
    <property type="term" value="P:retrograde vesicle-mediated transport, Golgi to endoplasmic reticulum"/>
    <property type="evidence" value="ECO:0007669"/>
    <property type="project" value="TreeGrafter"/>
</dbReference>
<evidence type="ECO:0000256" key="4">
    <source>
        <dbReference type="ARBA" id="ARBA00022490"/>
    </source>
</evidence>
<keyword evidence="4" id="KW-0963">Cytoplasm</keyword>
<feature type="compositionally biased region" description="Polar residues" evidence="12">
    <location>
        <begin position="176"/>
        <end position="189"/>
    </location>
</feature>
<dbReference type="InterPro" id="IPR047312">
    <property type="entry name" value="Coatomer_alpha_WD-assoc_reg"/>
</dbReference>
<organism evidence="14 15">
    <name type="scientific">Mycena chlorophos</name>
    <name type="common">Agaric fungus</name>
    <name type="synonym">Agaricus chlorophos</name>
    <dbReference type="NCBI Taxonomy" id="658473"/>
    <lineage>
        <taxon>Eukaryota</taxon>
        <taxon>Fungi</taxon>
        <taxon>Dikarya</taxon>
        <taxon>Basidiomycota</taxon>
        <taxon>Agaricomycotina</taxon>
        <taxon>Agaricomycetes</taxon>
        <taxon>Agaricomycetidae</taxon>
        <taxon>Agaricales</taxon>
        <taxon>Marasmiineae</taxon>
        <taxon>Mycenaceae</taxon>
        <taxon>Mycena</taxon>
    </lineage>
</organism>
<feature type="compositionally biased region" description="Basic and acidic residues" evidence="12">
    <location>
        <begin position="701"/>
        <end position="720"/>
    </location>
</feature>
<dbReference type="InterPro" id="IPR050844">
    <property type="entry name" value="Coatomer_complex_subunit"/>
</dbReference>
<dbReference type="EMBL" id="JACAZE010000008">
    <property type="protein sequence ID" value="KAF7308300.1"/>
    <property type="molecule type" value="Genomic_DNA"/>
</dbReference>
<dbReference type="Gene3D" id="2.130.10.10">
    <property type="entry name" value="YVTN repeat-like/Quinoprotein amine dehydrogenase"/>
    <property type="match status" value="2"/>
</dbReference>
<dbReference type="GO" id="GO:0030126">
    <property type="term" value="C:COPI vesicle coat"/>
    <property type="evidence" value="ECO:0007669"/>
    <property type="project" value="TreeGrafter"/>
</dbReference>
<dbReference type="SMART" id="SM00320">
    <property type="entry name" value="WD40"/>
    <property type="match status" value="6"/>
</dbReference>
<evidence type="ECO:0000256" key="8">
    <source>
        <dbReference type="ARBA" id="ARBA00022927"/>
    </source>
</evidence>
<evidence type="ECO:0000256" key="3">
    <source>
        <dbReference type="ARBA" id="ARBA00022448"/>
    </source>
</evidence>
<evidence type="ECO:0000313" key="15">
    <source>
        <dbReference type="Proteomes" id="UP000613580"/>
    </source>
</evidence>
<feature type="domain" description="COPA/B TPR" evidence="13">
    <location>
        <begin position="795"/>
        <end position="921"/>
    </location>
</feature>
<dbReference type="FunFam" id="1.25.40.470:FF:000002">
    <property type="entry name" value="Coatomer subunit alpha"/>
    <property type="match status" value="1"/>
</dbReference>
<keyword evidence="10" id="KW-0472">Membrane</keyword>
<comment type="caution">
    <text evidence="14">The sequence shown here is derived from an EMBL/GenBank/DDBJ whole genome shotgun (WGS) entry which is preliminary data.</text>
</comment>
<evidence type="ECO:0000256" key="1">
    <source>
        <dbReference type="ARBA" id="ARBA00004255"/>
    </source>
</evidence>
<dbReference type="PROSITE" id="PS50082">
    <property type="entry name" value="WD_REPEATS_2"/>
    <property type="match status" value="5"/>
</dbReference>
<dbReference type="CDD" id="cd00200">
    <property type="entry name" value="WD40"/>
    <property type="match status" value="1"/>
</dbReference>
<dbReference type="OrthoDB" id="10261470at2759"/>
<feature type="region of interest" description="Disordered" evidence="12">
    <location>
        <begin position="176"/>
        <end position="232"/>
    </location>
</feature>
<dbReference type="Gene3D" id="1.25.40.470">
    <property type="match status" value="1"/>
</dbReference>
<keyword evidence="6" id="KW-0677">Repeat</keyword>
<evidence type="ECO:0000313" key="14">
    <source>
        <dbReference type="EMBL" id="KAF7308300.1"/>
    </source>
</evidence>